<dbReference type="Pfam" id="PF13714">
    <property type="entry name" value="PEP_mutase"/>
    <property type="match status" value="1"/>
</dbReference>
<evidence type="ECO:0000256" key="4">
    <source>
        <dbReference type="ARBA" id="ARBA00022603"/>
    </source>
</evidence>
<evidence type="ECO:0000256" key="6">
    <source>
        <dbReference type="ARBA" id="ARBA00022691"/>
    </source>
</evidence>
<name>A0A401L8H5_ASPAW</name>
<keyword evidence="3" id="KW-0813">Transport</keyword>
<dbReference type="PANTHER" id="PTHR42905:SF13">
    <property type="entry name" value="CARBOXYVINYL-CARBOXYPHOSPHONATE PHOSPHORYLMUTASE-RELATED"/>
    <property type="match status" value="1"/>
</dbReference>
<dbReference type="InterPro" id="IPR039556">
    <property type="entry name" value="ICL/PEPM"/>
</dbReference>
<dbReference type="Gene3D" id="3.30.450.70">
    <property type="match status" value="1"/>
</dbReference>
<dbReference type="GO" id="GO:0032259">
    <property type="term" value="P:methylation"/>
    <property type="evidence" value="ECO:0007669"/>
    <property type="project" value="UniProtKB-KW"/>
</dbReference>
<dbReference type="Gene3D" id="3.20.20.60">
    <property type="entry name" value="Phosphoenolpyruvate-binding domains"/>
    <property type="match status" value="1"/>
</dbReference>
<evidence type="ECO:0000256" key="8">
    <source>
        <dbReference type="ARBA" id="ARBA00022892"/>
    </source>
</evidence>
<evidence type="ECO:0000256" key="7">
    <source>
        <dbReference type="ARBA" id="ARBA00022824"/>
    </source>
</evidence>
<dbReference type="InterPro" id="IPR029063">
    <property type="entry name" value="SAM-dependent_MTases_sf"/>
</dbReference>
<evidence type="ECO:0000256" key="11">
    <source>
        <dbReference type="SAM" id="MobiDB-lite"/>
    </source>
</evidence>
<dbReference type="InterPro" id="IPR011012">
    <property type="entry name" value="Longin-like_dom_sf"/>
</dbReference>
<dbReference type="InterPro" id="IPR007233">
    <property type="entry name" value="TRAPPC"/>
</dbReference>
<feature type="region of interest" description="Disordered" evidence="11">
    <location>
        <begin position="650"/>
        <end position="681"/>
    </location>
</feature>
<keyword evidence="6" id="KW-0949">S-adenosyl-L-methionine</keyword>
<dbReference type="GO" id="GO:0005794">
    <property type="term" value="C:Golgi apparatus"/>
    <property type="evidence" value="ECO:0007669"/>
    <property type="project" value="UniProtKB-SubCell"/>
</dbReference>
<evidence type="ECO:0000256" key="1">
    <source>
        <dbReference type="ARBA" id="ARBA00004240"/>
    </source>
</evidence>
<keyword evidence="7" id="KW-0256">Endoplasmic reticulum</keyword>
<dbReference type="InterPro" id="IPR015813">
    <property type="entry name" value="Pyrv/PenolPyrv_kinase-like_dom"/>
</dbReference>
<keyword evidence="8" id="KW-0931">ER-Golgi transport</keyword>
<evidence type="ECO:0000256" key="5">
    <source>
        <dbReference type="ARBA" id="ARBA00022679"/>
    </source>
</evidence>
<evidence type="ECO:0000256" key="2">
    <source>
        <dbReference type="ARBA" id="ARBA00004555"/>
    </source>
</evidence>
<dbReference type="CDD" id="cd14856">
    <property type="entry name" value="TRAPPC4_synbindin"/>
    <property type="match status" value="1"/>
</dbReference>
<dbReference type="PANTHER" id="PTHR42905">
    <property type="entry name" value="PHOSPHOENOLPYRUVATE CARBOXYLASE"/>
    <property type="match status" value="1"/>
</dbReference>
<comment type="similarity">
    <text evidence="10">Belongs to the class I-like SAM-binding methyltransferase superfamily. Cation-dependent O-methyltransferase family.</text>
</comment>
<dbReference type="InterPro" id="IPR040442">
    <property type="entry name" value="Pyrv_kinase-like_dom_sf"/>
</dbReference>
<dbReference type="SUPFAM" id="SSF51621">
    <property type="entry name" value="Phosphoenolpyruvate/pyruvate domain"/>
    <property type="match status" value="1"/>
</dbReference>
<accession>A0A401L8H5</accession>
<dbReference type="InterPro" id="IPR002935">
    <property type="entry name" value="SAM_O-MeTrfase"/>
</dbReference>
<dbReference type="GO" id="GO:0048193">
    <property type="term" value="P:Golgi vesicle transport"/>
    <property type="evidence" value="ECO:0007669"/>
    <property type="project" value="UniProtKB-ARBA"/>
</dbReference>
<dbReference type="Pfam" id="PF04099">
    <property type="entry name" value="Sybindin"/>
    <property type="match status" value="2"/>
</dbReference>
<dbReference type="GO" id="GO:0005783">
    <property type="term" value="C:endoplasmic reticulum"/>
    <property type="evidence" value="ECO:0007669"/>
    <property type="project" value="UniProtKB-SubCell"/>
</dbReference>
<sequence>MASQNPTPYPFQFDTSNHIETHNDTTTLTLKNVRGSIPSTQTSRLRTMWLEAHRDPAKIIAHPCGYDGLSARLIEEAGFPMIFISGFAVAASHGLPDTGYIAMGEMSARIQEIVRVTSIPIMVDGDTGYGSPMNVRRTVECFAAAGAAGVMIEDQTWPKRCGHTKGKSVVSRGEAYARIQAAVDARNQGRDIFILARTDSLIHGWDEAMTRAKEFKRIGADGVFVEALPDREAMRKCAEELDIPLLANIIEGGKSENLSAKELAELGFAAVAYPWTLVAARLKSVRDALDGLKRSLMSGAPPMILGYSDVCEGVGFNKYWVLQTNAQSAREYILSQPSDALSNNPWAVYQALDLYSRTARLMNFKQAKLNVAKEALTAMETPPKVVIEFGTYIGCSAIAWAAILRDLHGPFAEGLHIYTFEVSETVADVARDLIRVAGVEDIVHVMVGPASESLAKLVEEGKIVKGGVDMAFFDHWEKFYLSDLKLCEDLGLFRVGSSVIADNTDIPGAPDYLEYLRAGGRGGEGSVKYVTKSVQSEHIVERRPGGEDTNTPNSWVQYRHPTNSGALRNVSGKDAHAMMTPTTITMAVFSLIIINKAGGLVYQREFQPGLRKLSTNDYLVLAGTFHGVHAITRSITPKLPLAPAAALATTPTTATTPSPSNVVSPSATSSTPTSSTASYSYPNPGVPATGLECLETDKFRLTCFQTLTGTKFLLFTDPLMANIDVVMKKIYELYADFVMKNPFYQLEMPVRCEAFDRNLQGWLRGRT</sequence>
<keyword evidence="13" id="KW-1185">Reference proteome</keyword>
<keyword evidence="5" id="KW-0808">Transferase</keyword>
<proteinExistence type="inferred from homology"/>
<protein>
    <submittedName>
        <fullName evidence="12">Carboxyvinyl-carboxyphosphonate phosphorylmutase</fullName>
    </submittedName>
</protein>
<dbReference type="GO" id="GO:0008171">
    <property type="term" value="F:O-methyltransferase activity"/>
    <property type="evidence" value="ECO:0007669"/>
    <property type="project" value="InterPro"/>
</dbReference>
<dbReference type="CDD" id="cd00377">
    <property type="entry name" value="ICL_PEPM"/>
    <property type="match status" value="1"/>
</dbReference>
<dbReference type="SUPFAM" id="SSF53335">
    <property type="entry name" value="S-adenosyl-L-methionine-dependent methyltransferases"/>
    <property type="match status" value="1"/>
</dbReference>
<organism evidence="12 13">
    <name type="scientific">Aspergillus awamori</name>
    <name type="common">Black koji mold</name>
    <dbReference type="NCBI Taxonomy" id="105351"/>
    <lineage>
        <taxon>Eukaryota</taxon>
        <taxon>Fungi</taxon>
        <taxon>Dikarya</taxon>
        <taxon>Ascomycota</taxon>
        <taxon>Pezizomycotina</taxon>
        <taxon>Eurotiomycetes</taxon>
        <taxon>Eurotiomycetidae</taxon>
        <taxon>Eurotiales</taxon>
        <taxon>Aspergillaceae</taxon>
        <taxon>Aspergillus</taxon>
    </lineage>
</organism>
<dbReference type="SMART" id="SM01399">
    <property type="entry name" value="Sybindin"/>
    <property type="match status" value="1"/>
</dbReference>
<reference evidence="12 13" key="1">
    <citation type="submission" date="2016-09" db="EMBL/GenBank/DDBJ databases">
        <title>Aspergillus awamori IFM 58123T.</title>
        <authorList>
            <person name="Kusuya Y."/>
            <person name="Shimizu M."/>
            <person name="Takahashi H."/>
            <person name="Yaguchi T."/>
        </authorList>
    </citation>
    <scope>NUCLEOTIDE SEQUENCE [LARGE SCALE GENOMIC DNA]</scope>
    <source>
        <strain evidence="12 13">IFM 58123</strain>
    </source>
</reference>
<dbReference type="Proteomes" id="UP000286921">
    <property type="component" value="Unassembled WGS sequence"/>
</dbReference>
<evidence type="ECO:0000313" key="12">
    <source>
        <dbReference type="EMBL" id="GCB27814.1"/>
    </source>
</evidence>
<evidence type="ECO:0000256" key="3">
    <source>
        <dbReference type="ARBA" id="ARBA00022448"/>
    </source>
</evidence>
<dbReference type="Pfam" id="PF01596">
    <property type="entry name" value="Methyltransf_3"/>
    <property type="match status" value="1"/>
</dbReference>
<gene>
    <name evidence="12" type="ORF">AAWM_10699</name>
</gene>
<evidence type="ECO:0000256" key="10">
    <source>
        <dbReference type="ARBA" id="ARBA00023453"/>
    </source>
</evidence>
<dbReference type="PROSITE" id="PS51682">
    <property type="entry name" value="SAM_OMT_I"/>
    <property type="match status" value="1"/>
</dbReference>
<comment type="subcellular location">
    <subcellularLocation>
        <location evidence="1">Endoplasmic reticulum</location>
    </subcellularLocation>
    <subcellularLocation>
        <location evidence="2">Golgi apparatus</location>
    </subcellularLocation>
</comment>
<dbReference type="AlphaFoldDB" id="A0A401L8H5"/>
<dbReference type="STRING" id="105351.A0A401L8H5"/>
<dbReference type="SUPFAM" id="SSF64356">
    <property type="entry name" value="SNARE-like"/>
    <property type="match status" value="1"/>
</dbReference>
<dbReference type="Gene3D" id="3.40.50.150">
    <property type="entry name" value="Vaccinia Virus protein VP39"/>
    <property type="match status" value="1"/>
</dbReference>
<comment type="caution">
    <text evidence="12">The sequence shown here is derived from an EMBL/GenBank/DDBJ whole genome shotgun (WGS) entry which is preliminary data.</text>
</comment>
<evidence type="ECO:0000313" key="13">
    <source>
        <dbReference type="Proteomes" id="UP000286921"/>
    </source>
</evidence>
<keyword evidence="4" id="KW-0489">Methyltransferase</keyword>
<keyword evidence="9" id="KW-0333">Golgi apparatus</keyword>
<dbReference type="EMBL" id="BDHI01000029">
    <property type="protein sequence ID" value="GCB27814.1"/>
    <property type="molecule type" value="Genomic_DNA"/>
</dbReference>
<dbReference type="GO" id="GO:0030008">
    <property type="term" value="C:TRAPP complex"/>
    <property type="evidence" value="ECO:0007669"/>
    <property type="project" value="InterPro"/>
</dbReference>
<evidence type="ECO:0000256" key="9">
    <source>
        <dbReference type="ARBA" id="ARBA00023034"/>
    </source>
</evidence>